<proteinExistence type="predicted"/>
<protein>
    <recommendedName>
        <fullName evidence="3">C3H1-type domain-containing protein</fullName>
    </recommendedName>
</protein>
<feature type="compositionally biased region" description="Gly residues" evidence="2">
    <location>
        <begin position="15"/>
        <end position="25"/>
    </location>
</feature>
<evidence type="ECO:0000256" key="1">
    <source>
        <dbReference type="PROSITE-ProRule" id="PRU00723"/>
    </source>
</evidence>
<keyword evidence="1" id="KW-0863">Zinc-finger</keyword>
<feature type="domain" description="C3H1-type" evidence="3">
    <location>
        <begin position="239"/>
        <end position="269"/>
    </location>
</feature>
<evidence type="ECO:0000256" key="2">
    <source>
        <dbReference type="SAM" id="MobiDB-lite"/>
    </source>
</evidence>
<feature type="region of interest" description="Disordered" evidence="2">
    <location>
        <begin position="1"/>
        <end position="40"/>
    </location>
</feature>
<dbReference type="InterPro" id="IPR000571">
    <property type="entry name" value="Znf_CCCH"/>
</dbReference>
<name>A0A0G4HTQ9_9ALVE</name>
<dbReference type="PhylomeDB" id="A0A0G4HTQ9"/>
<evidence type="ECO:0000259" key="3">
    <source>
        <dbReference type="PROSITE" id="PS50103"/>
    </source>
</evidence>
<dbReference type="PROSITE" id="PS50103">
    <property type="entry name" value="ZF_C3H1"/>
    <property type="match status" value="1"/>
</dbReference>
<dbReference type="GO" id="GO:0008270">
    <property type="term" value="F:zinc ion binding"/>
    <property type="evidence" value="ECO:0007669"/>
    <property type="project" value="UniProtKB-KW"/>
</dbReference>
<dbReference type="EMBL" id="CDMZ01003842">
    <property type="protein sequence ID" value="CEM47790.1"/>
    <property type="molecule type" value="Genomic_DNA"/>
</dbReference>
<sequence>MSGKRGGGYDHYTMAGGGRGRGDGSGNPKFEFLPRDKDPDVTPEELRRIAAKVVANTKGLLDPSLPTTTIKAKEGGWASVDNLVDKPGLSNLLKEAARKGYQQKRLFLQIIRESKDIFEISQDGAEMRRRDWRDFLAREHDKVCPKVLFNLPCKGQERANCHCAHVRACFMRKEYKNAYCIRHYRHKLLDWFACPYREFCHEAHSKEEINPALSLREPTIDVLSIPEIQGKPVEPRVRFKAEKPCRGMLLRGACFNEAPERCRFAHHPKELDPWPRRKREMMAYYCTFGKSFDFGCPYGSDHCFYPHIDDPEDPHIKFQKRMIDLIQQGAWANVYHHVFTSFDETQMKYSLDHIEGWLYTSNISRQREVAKIFLRRLATGQGVTGTPERRDNVMLEFALYVPGMLDECLMWCHRGANLGTREVPSLPLFFKHLYDKGVRENIFKLEMVHDMATRKFASPLFDLSYEKGHPGRLRFYREAFEIAYQEEQEFLEAERKGDKWTSMGNAGYGNGDAAYEDPSSSEDEQETEQRELELRKRLHRNHPEYQKGGILARDSTHNATIDQLQTMADNAGSTKFPGSPLGVLPRTPLEIFQRLYLEAASIDHEHSLFRELNWILRKTGKYPELVSTFLHWALLDKPPLMYEVAFFQSQIDRKNSPQQKETFHIEIEDFDSLDMEEEEEEGGDGRSKKKFKKTDWSAFGKWRPKPLDPIPFTLQTRAFALDLVLNSTSYSKMSVELLVEFFDASPIMPIRDLVSPGNRPAVFSAQTSESVLYLLRQSGRTVEDLKDELVDLNQNTLLHAAAAWNREDHRQKEISRGRKPKSLHGGLLLLRKFTVEMIRMMMYEKDNHGRHPKQVADHKKNKEASKLLRFLDLTPDAGFEECMQFIDKKLKPLAGGQGGNVRQ</sequence>
<feature type="compositionally biased region" description="Basic and acidic residues" evidence="2">
    <location>
        <begin position="527"/>
        <end position="537"/>
    </location>
</feature>
<gene>
    <name evidence="4" type="ORF">Cvel_8509</name>
</gene>
<dbReference type="VEuPathDB" id="CryptoDB:Cvel_8509"/>
<accession>A0A0G4HTQ9</accession>
<feature type="region of interest" description="Disordered" evidence="2">
    <location>
        <begin position="501"/>
        <end position="537"/>
    </location>
</feature>
<dbReference type="AlphaFoldDB" id="A0A0G4HTQ9"/>
<reference evidence="4" key="1">
    <citation type="submission" date="2014-11" db="EMBL/GenBank/DDBJ databases">
        <authorList>
            <person name="Otto D Thomas"/>
            <person name="Naeem Raeece"/>
        </authorList>
    </citation>
    <scope>NUCLEOTIDE SEQUENCE</scope>
</reference>
<feature type="zinc finger region" description="C3H1-type" evidence="1">
    <location>
        <begin position="239"/>
        <end position="269"/>
    </location>
</feature>
<keyword evidence="1" id="KW-0862">Zinc</keyword>
<organism evidence="4">
    <name type="scientific">Chromera velia CCMP2878</name>
    <dbReference type="NCBI Taxonomy" id="1169474"/>
    <lineage>
        <taxon>Eukaryota</taxon>
        <taxon>Sar</taxon>
        <taxon>Alveolata</taxon>
        <taxon>Colpodellida</taxon>
        <taxon>Chromeraceae</taxon>
        <taxon>Chromera</taxon>
    </lineage>
</organism>
<evidence type="ECO:0000313" key="4">
    <source>
        <dbReference type="EMBL" id="CEM47790.1"/>
    </source>
</evidence>
<keyword evidence="1" id="KW-0479">Metal-binding</keyword>